<evidence type="ECO:0000256" key="1">
    <source>
        <dbReference type="SAM" id="Phobius"/>
    </source>
</evidence>
<feature type="transmembrane region" description="Helical" evidence="1">
    <location>
        <begin position="481"/>
        <end position="508"/>
    </location>
</feature>
<dbReference type="EMBL" id="MU865403">
    <property type="protein sequence ID" value="KAK4224112.1"/>
    <property type="molecule type" value="Genomic_DNA"/>
</dbReference>
<feature type="transmembrane region" description="Helical" evidence="1">
    <location>
        <begin position="409"/>
        <end position="430"/>
    </location>
</feature>
<protein>
    <submittedName>
        <fullName evidence="3">Uncharacterized protein</fullName>
    </submittedName>
</protein>
<dbReference type="AlphaFoldDB" id="A0AAN7BIW2"/>
<keyword evidence="4" id="KW-1185">Reference proteome</keyword>
<keyword evidence="1" id="KW-1133">Transmembrane helix</keyword>
<feature type="transmembrane region" description="Helical" evidence="1">
    <location>
        <begin position="330"/>
        <end position="350"/>
    </location>
</feature>
<evidence type="ECO:0000313" key="3">
    <source>
        <dbReference type="EMBL" id="KAK4224112.1"/>
    </source>
</evidence>
<evidence type="ECO:0000256" key="2">
    <source>
        <dbReference type="SAM" id="SignalP"/>
    </source>
</evidence>
<feature type="transmembrane region" description="Helical" evidence="1">
    <location>
        <begin position="442"/>
        <end position="461"/>
    </location>
</feature>
<organism evidence="3 4">
    <name type="scientific">Podospora fimiseda</name>
    <dbReference type="NCBI Taxonomy" id="252190"/>
    <lineage>
        <taxon>Eukaryota</taxon>
        <taxon>Fungi</taxon>
        <taxon>Dikarya</taxon>
        <taxon>Ascomycota</taxon>
        <taxon>Pezizomycotina</taxon>
        <taxon>Sordariomycetes</taxon>
        <taxon>Sordariomycetidae</taxon>
        <taxon>Sordariales</taxon>
        <taxon>Podosporaceae</taxon>
        <taxon>Podospora</taxon>
    </lineage>
</organism>
<reference evidence="3" key="1">
    <citation type="journal article" date="2023" name="Mol. Phylogenet. Evol.">
        <title>Genome-scale phylogeny and comparative genomics of the fungal order Sordariales.</title>
        <authorList>
            <person name="Hensen N."/>
            <person name="Bonometti L."/>
            <person name="Westerberg I."/>
            <person name="Brannstrom I.O."/>
            <person name="Guillou S."/>
            <person name="Cros-Aarteil S."/>
            <person name="Calhoun S."/>
            <person name="Haridas S."/>
            <person name="Kuo A."/>
            <person name="Mondo S."/>
            <person name="Pangilinan J."/>
            <person name="Riley R."/>
            <person name="LaButti K."/>
            <person name="Andreopoulos B."/>
            <person name="Lipzen A."/>
            <person name="Chen C."/>
            <person name="Yan M."/>
            <person name="Daum C."/>
            <person name="Ng V."/>
            <person name="Clum A."/>
            <person name="Steindorff A."/>
            <person name="Ohm R.A."/>
            <person name="Martin F."/>
            <person name="Silar P."/>
            <person name="Natvig D.O."/>
            <person name="Lalanne C."/>
            <person name="Gautier V."/>
            <person name="Ament-Velasquez S.L."/>
            <person name="Kruys A."/>
            <person name="Hutchinson M.I."/>
            <person name="Powell A.J."/>
            <person name="Barry K."/>
            <person name="Miller A.N."/>
            <person name="Grigoriev I.V."/>
            <person name="Debuchy R."/>
            <person name="Gladieux P."/>
            <person name="Hiltunen Thoren M."/>
            <person name="Johannesson H."/>
        </authorList>
    </citation>
    <scope>NUCLEOTIDE SEQUENCE</scope>
    <source>
        <strain evidence="3">CBS 990.96</strain>
    </source>
</reference>
<dbReference type="PANTHER" id="PTHR35043">
    <property type="entry name" value="TRANSCRIPTION FACTOR DOMAIN-CONTAINING PROTEIN"/>
    <property type="match status" value="1"/>
</dbReference>
<feature type="transmembrane region" description="Helical" evidence="1">
    <location>
        <begin position="67"/>
        <end position="87"/>
    </location>
</feature>
<dbReference type="PANTHER" id="PTHR35043:SF7">
    <property type="entry name" value="TRANSCRIPTION FACTOR DOMAIN-CONTAINING PROTEIN"/>
    <property type="match status" value="1"/>
</dbReference>
<feature type="signal peptide" evidence="2">
    <location>
        <begin position="1"/>
        <end position="26"/>
    </location>
</feature>
<feature type="chain" id="PRO_5042942736" evidence="2">
    <location>
        <begin position="27"/>
        <end position="536"/>
    </location>
</feature>
<dbReference type="Proteomes" id="UP001301958">
    <property type="component" value="Unassembled WGS sequence"/>
</dbReference>
<accession>A0AAN7BIW2</accession>
<reference evidence="3" key="2">
    <citation type="submission" date="2023-05" db="EMBL/GenBank/DDBJ databases">
        <authorList>
            <consortium name="Lawrence Berkeley National Laboratory"/>
            <person name="Steindorff A."/>
            <person name="Hensen N."/>
            <person name="Bonometti L."/>
            <person name="Westerberg I."/>
            <person name="Brannstrom I.O."/>
            <person name="Guillou S."/>
            <person name="Cros-Aarteil S."/>
            <person name="Calhoun S."/>
            <person name="Haridas S."/>
            <person name="Kuo A."/>
            <person name="Mondo S."/>
            <person name="Pangilinan J."/>
            <person name="Riley R."/>
            <person name="Labutti K."/>
            <person name="Andreopoulos B."/>
            <person name="Lipzen A."/>
            <person name="Chen C."/>
            <person name="Yanf M."/>
            <person name="Daum C."/>
            <person name="Ng V."/>
            <person name="Clum A."/>
            <person name="Ohm R."/>
            <person name="Martin F."/>
            <person name="Silar P."/>
            <person name="Natvig D."/>
            <person name="Lalanne C."/>
            <person name="Gautier V."/>
            <person name="Ament-Velasquez S.L."/>
            <person name="Kruys A."/>
            <person name="Hutchinson M.I."/>
            <person name="Powell A.J."/>
            <person name="Barry K."/>
            <person name="Miller A.N."/>
            <person name="Grigoriev I.V."/>
            <person name="Debuchy R."/>
            <person name="Gladieux P."/>
            <person name="Thoren M.H."/>
            <person name="Johannesson H."/>
        </authorList>
    </citation>
    <scope>NUCLEOTIDE SEQUENCE</scope>
    <source>
        <strain evidence="3">CBS 990.96</strain>
    </source>
</reference>
<gene>
    <name evidence="3" type="ORF">QBC38DRAFT_26630</name>
</gene>
<name>A0AAN7BIW2_9PEZI</name>
<sequence length="536" mass="61474">MSIIPVKLRWVSVLIFFVLFPTTAQSSESSVSIYELLERIQDDRKALHETRAPSWVDAPNMRGTSSILYSCLLTLVACVYTALHLNIPEHSSFPRILLTKAKWVVMALFSPEIVLWVAVDQFFQARNLARDLRSKLGTVSGECTKIGLFRRIWRKITFKEVDKLHEDSEADDVVDGPDVTDNVFDLKYGFFVVMGGLEVNTVEVRWELSHGWFKTSYLVLPGLSTKEAVRNLQDLVDDTGYIRASEGDGTYPGRLRVPGWPKHPNIKRQTLAPAGVNRLADYDANFVRVPRQLILDRSKADTIQKALILFQVGWMVVQCAARKMAGLPLCLLELHTMVHVVCAIVMYIFWFEKPLDLRSAEILQPPSTARYHLSQKEVYLDRGNIPDFDSSWLHKLYIAEVFKYMQDRVSLRILALVLPIIYGGIHLSAWNFEFPTTWEGQMWRISCMVIVFTPLAVFTITRATLGTADLDVWENSPYMMVFAWILTRFLTLLLLLSQLFVLVVRVFIVFEAFYSLRSVPIGVYWTPSWIQMIPHI</sequence>
<evidence type="ECO:0000313" key="4">
    <source>
        <dbReference type="Proteomes" id="UP001301958"/>
    </source>
</evidence>
<keyword evidence="1" id="KW-0472">Membrane</keyword>
<proteinExistence type="predicted"/>
<comment type="caution">
    <text evidence="3">The sequence shown here is derived from an EMBL/GenBank/DDBJ whole genome shotgun (WGS) entry which is preliminary data.</text>
</comment>
<keyword evidence="2" id="KW-0732">Signal</keyword>
<keyword evidence="1" id="KW-0812">Transmembrane</keyword>